<proteinExistence type="predicted"/>
<evidence type="ECO:0000259" key="6">
    <source>
        <dbReference type="PROSITE" id="PS50090"/>
    </source>
</evidence>
<dbReference type="Proteomes" id="UP000823046">
    <property type="component" value="Unassembled WGS sequence"/>
</dbReference>
<dbReference type="SUPFAM" id="SSF57850">
    <property type="entry name" value="RING/U-box"/>
    <property type="match status" value="1"/>
</dbReference>
<dbReference type="InterPro" id="IPR043145">
    <property type="entry name" value="Znf_ZZ_sf"/>
</dbReference>
<feature type="region of interest" description="Disordered" evidence="5">
    <location>
        <begin position="1"/>
        <end position="42"/>
    </location>
</feature>
<dbReference type="InterPro" id="IPR041983">
    <property type="entry name" value="ADA2-like_ZZ"/>
</dbReference>
<keyword evidence="10" id="KW-1185">Reference proteome</keyword>
<comment type="caution">
    <text evidence="9">The sequence shown here is derived from an EMBL/GenBank/DDBJ whole genome shotgun (WGS) entry which is preliminary data.</text>
</comment>
<dbReference type="PANTHER" id="PTHR12374">
    <property type="entry name" value="TRANSCRIPTIONAL ADAPTOR 2 ADA2 -RELATED"/>
    <property type="match status" value="1"/>
</dbReference>
<dbReference type="SMART" id="SM00717">
    <property type="entry name" value="SANT"/>
    <property type="match status" value="1"/>
</dbReference>
<feature type="compositionally biased region" description="Acidic residues" evidence="5">
    <location>
        <begin position="414"/>
        <end position="423"/>
    </location>
</feature>
<evidence type="ECO:0000259" key="8">
    <source>
        <dbReference type="PROSITE" id="PS51293"/>
    </source>
</evidence>
<dbReference type="InterPro" id="IPR036388">
    <property type="entry name" value="WH-like_DNA-bd_sf"/>
</dbReference>
<dbReference type="Gene3D" id="3.30.60.90">
    <property type="match status" value="1"/>
</dbReference>
<evidence type="ECO:0000256" key="4">
    <source>
        <dbReference type="PROSITE-ProRule" id="PRU00228"/>
    </source>
</evidence>
<dbReference type="PANTHER" id="PTHR12374:SF20">
    <property type="entry name" value="TRANSCRIPTIONAL ADAPTER 2-ALPHA"/>
    <property type="match status" value="1"/>
</dbReference>
<sequence>MKSITAESSEHSSSKRQRRTSTEPEIFVNVELPSVEKSSESSTQESSASFLFSSSLSCTSFPSFFSASSNYTKSSPAEFAPPHTEHALIQEDHVMSGLLSSTEPLETPKAPLSPPCYSNGSLMQAHNASFLSLPSYSDCLYGSLPSSFIDDGLKASADRLSSPEFSTHSSYKVEASTEKSLTRDNRDILAMEDQPSDSFTGSIETAASSHIAADAECPTIADVLGTPFTDDAQQRPQETIQNVELFSTNALSTLTHPSIVKMEESGEQFDLVHYHCDICSKDITFSCRIKCAECEDFDLCVYCFCGGAETSNEKKKHHKNYHQYIPIGKNVFPLYKSDWSADEEIMLLEGISKFGLGNWNEVADLVNTVAIKPKRSNMCERHYFDSYLNSRTAPLPDSSKLLKSSDGGPAILCDDTENAEDEKSEPSQPKVGGNGRSMFSKPTHQVVGYWPLRGDFDVEYDNDAELILADMEFKDYETAQERHLKLQIIEIYNSKLDERIYRKKTVIERGLLDVKALQQKEKKRTKEERELHNLFRPLARFHSEEEHERFVQLLIEEKLIRARLQKLQEWKSLGLKTIEEVREYEEEKRRRKELKTRGIAFPYVMENSQRVPRRSRFGGRFDDAETKNRTVQTNQPVSILQFPGAKLLDENERSFCESIGLPPVFYLLAKKILLHEAESNGHFRKEDFTKILRIGILRSDLFIETLLLSFVFLF</sequence>
<accession>A0ABQ7J4S1</accession>
<dbReference type="CDD" id="cd00167">
    <property type="entry name" value="SANT"/>
    <property type="match status" value="1"/>
</dbReference>
<dbReference type="InterPro" id="IPR001005">
    <property type="entry name" value="SANT/Myb"/>
</dbReference>
<dbReference type="InterPro" id="IPR009057">
    <property type="entry name" value="Homeodomain-like_sf"/>
</dbReference>
<feature type="domain" description="Myb-like" evidence="6">
    <location>
        <begin position="336"/>
        <end position="388"/>
    </location>
</feature>
<keyword evidence="3" id="KW-0862">Zinc</keyword>
<dbReference type="PROSITE" id="PS51293">
    <property type="entry name" value="SANT"/>
    <property type="match status" value="1"/>
</dbReference>
<feature type="domain" description="ZZ-type" evidence="7">
    <location>
        <begin position="271"/>
        <end position="332"/>
    </location>
</feature>
<dbReference type="Gene3D" id="1.10.10.60">
    <property type="entry name" value="Homeodomain-like"/>
    <property type="match status" value="1"/>
</dbReference>
<evidence type="ECO:0000259" key="7">
    <source>
        <dbReference type="PROSITE" id="PS50135"/>
    </source>
</evidence>
<dbReference type="PROSITE" id="PS50135">
    <property type="entry name" value="ZF_ZZ_2"/>
    <property type="match status" value="1"/>
</dbReference>
<dbReference type="EMBL" id="JADAQX010001046">
    <property type="protein sequence ID" value="KAF8818765.1"/>
    <property type="molecule type" value="Genomic_DNA"/>
</dbReference>
<dbReference type="SMART" id="SM00291">
    <property type="entry name" value="ZnF_ZZ"/>
    <property type="match status" value="1"/>
</dbReference>
<dbReference type="Pfam" id="PF25299">
    <property type="entry name" value="ZZ_ADA2"/>
    <property type="match status" value="1"/>
</dbReference>
<dbReference type="Gene3D" id="1.10.10.10">
    <property type="entry name" value="Winged helix-like DNA-binding domain superfamily/Winged helix DNA-binding domain"/>
    <property type="match status" value="1"/>
</dbReference>
<feature type="region of interest" description="Disordered" evidence="5">
    <location>
        <begin position="412"/>
        <end position="438"/>
    </location>
</feature>
<dbReference type="Pfam" id="PF22941">
    <property type="entry name" value="TADA2A-like_3rd"/>
    <property type="match status" value="1"/>
</dbReference>
<evidence type="ECO:0000313" key="10">
    <source>
        <dbReference type="Proteomes" id="UP000823046"/>
    </source>
</evidence>
<evidence type="ECO:0000256" key="1">
    <source>
        <dbReference type="ARBA" id="ARBA00022723"/>
    </source>
</evidence>
<evidence type="ECO:0000256" key="2">
    <source>
        <dbReference type="ARBA" id="ARBA00022771"/>
    </source>
</evidence>
<dbReference type="PROSITE" id="PS01357">
    <property type="entry name" value="ZF_ZZ_1"/>
    <property type="match status" value="1"/>
</dbReference>
<dbReference type="InterPro" id="IPR017884">
    <property type="entry name" value="SANT_dom"/>
</dbReference>
<dbReference type="SUPFAM" id="SSF46689">
    <property type="entry name" value="Homeodomain-like"/>
    <property type="match status" value="2"/>
</dbReference>
<evidence type="ECO:0000256" key="5">
    <source>
        <dbReference type="SAM" id="MobiDB-lite"/>
    </source>
</evidence>
<feature type="domain" description="SANT" evidence="8">
    <location>
        <begin position="334"/>
        <end position="391"/>
    </location>
</feature>
<reference evidence="9 10" key="1">
    <citation type="journal article" date="2020" name="bioRxiv">
        <title>Metabolic contributions of an alphaproteobacterial endosymbiont in the apicomplexan Cardiosporidium cionae.</title>
        <authorList>
            <person name="Hunter E.S."/>
            <person name="Paight C.J."/>
            <person name="Lane C.E."/>
        </authorList>
    </citation>
    <scope>NUCLEOTIDE SEQUENCE [LARGE SCALE GENOMIC DNA]</scope>
    <source>
        <strain evidence="9">ESH_2018</strain>
    </source>
</reference>
<protein>
    <submittedName>
        <fullName evidence="9">AP2 domain transcription factor APVIIb-1/ADA2-B</fullName>
    </submittedName>
</protein>
<dbReference type="PROSITE" id="PS50090">
    <property type="entry name" value="MYB_LIKE"/>
    <property type="match status" value="1"/>
</dbReference>
<evidence type="ECO:0000256" key="3">
    <source>
        <dbReference type="ARBA" id="ARBA00022833"/>
    </source>
</evidence>
<keyword evidence="1" id="KW-0479">Metal-binding</keyword>
<dbReference type="Pfam" id="PF00249">
    <property type="entry name" value="Myb_DNA-binding"/>
    <property type="match status" value="1"/>
</dbReference>
<feature type="non-terminal residue" evidence="9">
    <location>
        <position position="714"/>
    </location>
</feature>
<dbReference type="CDD" id="cd02335">
    <property type="entry name" value="ZZ_ADA2"/>
    <property type="match status" value="1"/>
</dbReference>
<dbReference type="InterPro" id="IPR000433">
    <property type="entry name" value="Znf_ZZ"/>
</dbReference>
<keyword evidence="2 4" id="KW-0863">Zinc-finger</keyword>
<dbReference type="InterPro" id="IPR055141">
    <property type="entry name" value="TADA2A_B-like_dom"/>
</dbReference>
<evidence type="ECO:0000313" key="9">
    <source>
        <dbReference type="EMBL" id="KAF8818765.1"/>
    </source>
</evidence>
<organism evidence="9 10">
    <name type="scientific">Cardiosporidium cionae</name>
    <dbReference type="NCBI Taxonomy" id="476202"/>
    <lineage>
        <taxon>Eukaryota</taxon>
        <taxon>Sar</taxon>
        <taxon>Alveolata</taxon>
        <taxon>Apicomplexa</taxon>
        <taxon>Aconoidasida</taxon>
        <taxon>Nephromycida</taxon>
        <taxon>Cardiosporidium</taxon>
    </lineage>
</organism>
<gene>
    <name evidence="9" type="primary">APVIIB1</name>
    <name evidence="9" type="ORF">IE077_000265</name>
</gene>
<name>A0ABQ7J4S1_9APIC</name>